<dbReference type="InterPro" id="IPR001878">
    <property type="entry name" value="Znf_CCHC"/>
</dbReference>
<protein>
    <submittedName>
        <fullName evidence="3">28442_t:CDS:1</fullName>
    </submittedName>
</protein>
<dbReference type="SMART" id="SM00343">
    <property type="entry name" value="ZnF_C2HC"/>
    <property type="match status" value="1"/>
</dbReference>
<dbReference type="AlphaFoldDB" id="A0A9N9AQ86"/>
<dbReference type="EMBL" id="CAJVPY010001848">
    <property type="protein sequence ID" value="CAG8538916.1"/>
    <property type="molecule type" value="Genomic_DNA"/>
</dbReference>
<feature type="domain" description="CCHC-type" evidence="2">
    <location>
        <begin position="211"/>
        <end position="227"/>
    </location>
</feature>
<dbReference type="OrthoDB" id="2473734at2759"/>
<reference evidence="3" key="1">
    <citation type="submission" date="2021-06" db="EMBL/GenBank/DDBJ databases">
        <authorList>
            <person name="Kallberg Y."/>
            <person name="Tangrot J."/>
            <person name="Rosling A."/>
        </authorList>
    </citation>
    <scope>NUCLEOTIDE SEQUENCE</scope>
    <source>
        <strain evidence="3">MA453B</strain>
    </source>
</reference>
<keyword evidence="4" id="KW-1185">Reference proteome</keyword>
<gene>
    <name evidence="3" type="ORF">DERYTH_LOCUS4707</name>
</gene>
<dbReference type="SUPFAM" id="SSF57756">
    <property type="entry name" value="Retrovirus zinc finger-like domains"/>
    <property type="match status" value="1"/>
</dbReference>
<dbReference type="GO" id="GO:0008270">
    <property type="term" value="F:zinc ion binding"/>
    <property type="evidence" value="ECO:0007669"/>
    <property type="project" value="UniProtKB-KW"/>
</dbReference>
<dbReference type="GO" id="GO:0003676">
    <property type="term" value="F:nucleic acid binding"/>
    <property type="evidence" value="ECO:0007669"/>
    <property type="project" value="InterPro"/>
</dbReference>
<evidence type="ECO:0000256" key="1">
    <source>
        <dbReference type="PROSITE-ProRule" id="PRU00047"/>
    </source>
</evidence>
<proteinExistence type="predicted"/>
<keyword evidence="1" id="KW-0863">Zinc-finger</keyword>
<accession>A0A9N9AQ86</accession>
<organism evidence="3 4">
    <name type="scientific">Dentiscutata erythropus</name>
    <dbReference type="NCBI Taxonomy" id="1348616"/>
    <lineage>
        <taxon>Eukaryota</taxon>
        <taxon>Fungi</taxon>
        <taxon>Fungi incertae sedis</taxon>
        <taxon>Mucoromycota</taxon>
        <taxon>Glomeromycotina</taxon>
        <taxon>Glomeromycetes</taxon>
        <taxon>Diversisporales</taxon>
        <taxon>Gigasporaceae</taxon>
        <taxon>Dentiscutata</taxon>
    </lineage>
</organism>
<dbReference type="Gene3D" id="4.10.60.10">
    <property type="entry name" value="Zinc finger, CCHC-type"/>
    <property type="match status" value="1"/>
</dbReference>
<evidence type="ECO:0000313" key="3">
    <source>
        <dbReference type="EMBL" id="CAG8538916.1"/>
    </source>
</evidence>
<dbReference type="Pfam" id="PF00098">
    <property type="entry name" value="zf-CCHC"/>
    <property type="match status" value="1"/>
</dbReference>
<dbReference type="Proteomes" id="UP000789405">
    <property type="component" value="Unassembled WGS sequence"/>
</dbReference>
<evidence type="ECO:0000259" key="2">
    <source>
        <dbReference type="PROSITE" id="PS50158"/>
    </source>
</evidence>
<dbReference type="InterPro" id="IPR036875">
    <property type="entry name" value="Znf_CCHC_sf"/>
</dbReference>
<name>A0A9N9AQ86_9GLOM</name>
<dbReference type="PROSITE" id="PS50158">
    <property type="entry name" value="ZF_CCHC"/>
    <property type="match status" value="1"/>
</dbReference>
<keyword evidence="1" id="KW-0862">Zinc</keyword>
<keyword evidence="1" id="KW-0479">Metal-binding</keyword>
<sequence length="239" mass="28442">MGESDTAKLYYCGEGDGIEGFLYDFESYSMSKNWNEATKCRMVCVHVPERMRTWIRELIKTAKDDWEETVREYINRFEAYMEPIKDVVIKDEKLDWFLEELKDPFRTRVEFHCPKKYDNAREWALQVENYRRKKECKDVQKDTVTQEEVNHSIQSEIDELTAAFSDIKINRVDQPSIKREEIESIIKEVLTRTKKGKDKNWNQASGSRVIKCFSCYEEGHMARNCPKQNYPKENKSDDV</sequence>
<comment type="caution">
    <text evidence="3">The sequence shown here is derived from an EMBL/GenBank/DDBJ whole genome shotgun (WGS) entry which is preliminary data.</text>
</comment>
<evidence type="ECO:0000313" key="4">
    <source>
        <dbReference type="Proteomes" id="UP000789405"/>
    </source>
</evidence>